<accession>A0AAV3S481</accession>
<name>A0AAV3S481_LITER</name>
<keyword evidence="1" id="KW-0611">Plant defense</keyword>
<feature type="domain" description="NB-ARC" evidence="2">
    <location>
        <begin position="174"/>
        <end position="370"/>
    </location>
</feature>
<organism evidence="3 4">
    <name type="scientific">Lithospermum erythrorhizon</name>
    <name type="common">Purple gromwell</name>
    <name type="synonym">Lithospermum officinale var. erythrorhizon</name>
    <dbReference type="NCBI Taxonomy" id="34254"/>
    <lineage>
        <taxon>Eukaryota</taxon>
        <taxon>Viridiplantae</taxon>
        <taxon>Streptophyta</taxon>
        <taxon>Embryophyta</taxon>
        <taxon>Tracheophyta</taxon>
        <taxon>Spermatophyta</taxon>
        <taxon>Magnoliopsida</taxon>
        <taxon>eudicotyledons</taxon>
        <taxon>Gunneridae</taxon>
        <taxon>Pentapetalae</taxon>
        <taxon>asterids</taxon>
        <taxon>lamiids</taxon>
        <taxon>Boraginales</taxon>
        <taxon>Boraginaceae</taxon>
        <taxon>Boraginoideae</taxon>
        <taxon>Lithospermeae</taxon>
        <taxon>Lithospermum</taxon>
    </lineage>
</organism>
<dbReference type="PRINTS" id="PR00364">
    <property type="entry name" value="DISEASERSIST"/>
</dbReference>
<keyword evidence="4" id="KW-1185">Reference proteome</keyword>
<dbReference type="AlphaFoldDB" id="A0AAV3S481"/>
<dbReference type="PANTHER" id="PTHR36766">
    <property type="entry name" value="PLANT BROAD-SPECTRUM MILDEW RESISTANCE PROTEIN RPW8"/>
    <property type="match status" value="1"/>
</dbReference>
<evidence type="ECO:0000313" key="3">
    <source>
        <dbReference type="EMBL" id="GAA0187546.1"/>
    </source>
</evidence>
<sequence>MTTTSPLRSPSFHIEDFKKRVSELGEVEKFLVDELPEEKLPKMFHIREKFNAVLDKIDKVEDESKRREDMYHLVNVLTQWKEIKVKHRLYTPERIHYEYQLKFTLNRMVEVGEHGNVPTTTNNNKPVLEAEEEEVEFPDNLLECRWSSRYLTAKKVHGLDEKIKFMERMMVKKTREDGMFGAIAIIGIPGVGKTTLCQVMLNNEKVKKHYPFQLWVCLSKQEEEVENGGSISRKVEILKRMLICLGHDDDVVEAIIKDDRDEGNIHKLIFAIRRQLKGKKYLVVLDDASEADLDFLENLSDKTSESSEDGITYKMMSDVFPRDPGGMVVVTTRMEKVAKKIVSEKDVHELPLLEHKEDCWKIFKDTVEKDERKFPEEDEDIKELITAKCASVPLAAKMMGLIMLSQIEKREKKAEAEKPQD</sequence>
<dbReference type="GO" id="GO:0006952">
    <property type="term" value="P:defense response"/>
    <property type="evidence" value="ECO:0007669"/>
    <property type="project" value="UniProtKB-KW"/>
</dbReference>
<dbReference type="Proteomes" id="UP001454036">
    <property type="component" value="Unassembled WGS sequence"/>
</dbReference>
<dbReference type="InterPro" id="IPR027417">
    <property type="entry name" value="P-loop_NTPase"/>
</dbReference>
<dbReference type="SUPFAM" id="SSF52540">
    <property type="entry name" value="P-loop containing nucleoside triphosphate hydrolases"/>
    <property type="match status" value="1"/>
</dbReference>
<dbReference type="Pfam" id="PF00931">
    <property type="entry name" value="NB-ARC"/>
    <property type="match status" value="1"/>
</dbReference>
<evidence type="ECO:0000313" key="4">
    <source>
        <dbReference type="Proteomes" id="UP001454036"/>
    </source>
</evidence>
<dbReference type="PANTHER" id="PTHR36766:SF30">
    <property type="entry name" value="TIR-NBS TYPE DISEASE RESISTANCE PROTEIN-RELATED"/>
    <property type="match status" value="1"/>
</dbReference>
<gene>
    <name evidence="3" type="ORF">LIER_34834</name>
</gene>
<proteinExistence type="predicted"/>
<evidence type="ECO:0000256" key="1">
    <source>
        <dbReference type="ARBA" id="ARBA00022821"/>
    </source>
</evidence>
<reference evidence="3 4" key="1">
    <citation type="submission" date="2024-01" db="EMBL/GenBank/DDBJ databases">
        <title>The complete chloroplast genome sequence of Lithospermum erythrorhizon: insights into the phylogenetic relationship among Boraginaceae species and the maternal lineages of purple gromwells.</title>
        <authorList>
            <person name="Okada T."/>
            <person name="Watanabe K."/>
        </authorList>
    </citation>
    <scope>NUCLEOTIDE SEQUENCE [LARGE SCALE GENOMIC DNA]</scope>
</reference>
<comment type="caution">
    <text evidence="3">The sequence shown here is derived from an EMBL/GenBank/DDBJ whole genome shotgun (WGS) entry which is preliminary data.</text>
</comment>
<dbReference type="InterPro" id="IPR002182">
    <property type="entry name" value="NB-ARC"/>
</dbReference>
<dbReference type="GO" id="GO:0043531">
    <property type="term" value="F:ADP binding"/>
    <property type="evidence" value="ECO:0007669"/>
    <property type="project" value="InterPro"/>
</dbReference>
<evidence type="ECO:0000259" key="2">
    <source>
        <dbReference type="Pfam" id="PF00931"/>
    </source>
</evidence>
<dbReference type="EMBL" id="BAABME010014834">
    <property type="protein sequence ID" value="GAA0187546.1"/>
    <property type="molecule type" value="Genomic_DNA"/>
</dbReference>
<protein>
    <recommendedName>
        <fullName evidence="2">NB-ARC domain-containing protein</fullName>
    </recommendedName>
</protein>
<dbReference type="Gene3D" id="3.40.50.300">
    <property type="entry name" value="P-loop containing nucleotide triphosphate hydrolases"/>
    <property type="match status" value="1"/>
</dbReference>